<dbReference type="InterPro" id="IPR027417">
    <property type="entry name" value="P-loop_NTPase"/>
</dbReference>
<dbReference type="SUPFAM" id="SSF52540">
    <property type="entry name" value="P-loop containing nucleoside triphosphate hydrolases"/>
    <property type="match status" value="1"/>
</dbReference>
<dbReference type="InterPro" id="IPR044974">
    <property type="entry name" value="Disease_R_plants"/>
</dbReference>
<dbReference type="EMBL" id="JAGKQM010000014">
    <property type="protein sequence ID" value="KAH0884281.1"/>
    <property type="molecule type" value="Genomic_DNA"/>
</dbReference>
<evidence type="ECO:0000313" key="2">
    <source>
        <dbReference type="Proteomes" id="UP000824890"/>
    </source>
</evidence>
<organism evidence="1 2">
    <name type="scientific">Brassica napus</name>
    <name type="common">Rape</name>
    <dbReference type="NCBI Taxonomy" id="3708"/>
    <lineage>
        <taxon>Eukaryota</taxon>
        <taxon>Viridiplantae</taxon>
        <taxon>Streptophyta</taxon>
        <taxon>Embryophyta</taxon>
        <taxon>Tracheophyta</taxon>
        <taxon>Spermatophyta</taxon>
        <taxon>Magnoliopsida</taxon>
        <taxon>eudicotyledons</taxon>
        <taxon>Gunneridae</taxon>
        <taxon>Pentapetalae</taxon>
        <taxon>rosids</taxon>
        <taxon>malvids</taxon>
        <taxon>Brassicales</taxon>
        <taxon>Brassicaceae</taxon>
        <taxon>Brassiceae</taxon>
        <taxon>Brassica</taxon>
    </lineage>
</organism>
<comment type="caution">
    <text evidence="1">The sequence shown here is derived from an EMBL/GenBank/DDBJ whole genome shotgun (WGS) entry which is preliminary data.</text>
</comment>
<reference evidence="1 2" key="1">
    <citation type="submission" date="2021-05" db="EMBL/GenBank/DDBJ databases">
        <title>Genome Assembly of Synthetic Allotetraploid Brassica napus Reveals Homoeologous Exchanges between Subgenomes.</title>
        <authorList>
            <person name="Davis J.T."/>
        </authorList>
    </citation>
    <scope>NUCLEOTIDE SEQUENCE [LARGE SCALE GENOMIC DNA]</scope>
    <source>
        <strain evidence="2">cv. Da-Ae</strain>
        <tissue evidence="1">Seedling</tissue>
    </source>
</reference>
<dbReference type="Gene3D" id="3.40.50.300">
    <property type="entry name" value="P-loop containing nucleotide triphosphate hydrolases"/>
    <property type="match status" value="1"/>
</dbReference>
<accession>A0ABQ7ZVJ2</accession>
<keyword evidence="2" id="KW-1185">Reference proteome</keyword>
<evidence type="ECO:0000313" key="1">
    <source>
        <dbReference type="EMBL" id="KAH0884281.1"/>
    </source>
</evidence>
<dbReference type="PANTHER" id="PTHR11017">
    <property type="entry name" value="LEUCINE-RICH REPEAT-CONTAINING PROTEIN"/>
    <property type="match status" value="1"/>
</dbReference>
<dbReference type="Proteomes" id="UP000824890">
    <property type="component" value="Unassembled WGS sequence"/>
</dbReference>
<dbReference type="PANTHER" id="PTHR11017:SF418">
    <property type="entry name" value="DISEASE RESISTANCE PROTEIN (TIR-NBS-LRR CLASS) FAMILY-RELATED"/>
    <property type="match status" value="1"/>
</dbReference>
<gene>
    <name evidence="1" type="ORF">HID58_060377</name>
</gene>
<name>A0ABQ7ZVJ2_BRANA</name>
<sequence>MLLLLDLHEDDGVKMVAISGPAGIGKTTIARALHSLIRDRFQLTCFVENRKGSYPPGLDDYVFFNYKDGDLVKAISADADHLEVKCGLKILANRSLCKREKNSDGTGVVSGISFDVSNGASSSSKVPLTFHPGYLVELDMTCTQLEIPLAGSSGYSGSFKCYKFGDVKSERVPEIGRDSVLLFASS</sequence>
<protein>
    <submittedName>
        <fullName evidence="1">Uncharacterized protein</fullName>
    </submittedName>
</protein>
<proteinExistence type="predicted"/>